<protein>
    <submittedName>
        <fullName evidence="1">Uncharacterized protein</fullName>
    </submittedName>
</protein>
<organism evidence="1 2">
    <name type="scientific">Pseudomonas fluorescens</name>
    <dbReference type="NCBI Taxonomy" id="294"/>
    <lineage>
        <taxon>Bacteria</taxon>
        <taxon>Pseudomonadati</taxon>
        <taxon>Pseudomonadota</taxon>
        <taxon>Gammaproteobacteria</taxon>
        <taxon>Pseudomonadales</taxon>
        <taxon>Pseudomonadaceae</taxon>
        <taxon>Pseudomonas</taxon>
    </lineage>
</organism>
<dbReference type="Proteomes" id="UP000409037">
    <property type="component" value="Unassembled WGS sequence"/>
</dbReference>
<evidence type="ECO:0000313" key="1">
    <source>
        <dbReference type="EMBL" id="VVN75688.1"/>
    </source>
</evidence>
<reference evidence="1 2" key="1">
    <citation type="submission" date="2019-09" db="EMBL/GenBank/DDBJ databases">
        <authorList>
            <person name="Chandra G."/>
            <person name="Truman W A."/>
        </authorList>
    </citation>
    <scope>NUCLEOTIDE SEQUENCE [LARGE SCALE GENOMIC DNA]</scope>
    <source>
        <strain evidence="1">PS833</strain>
    </source>
</reference>
<dbReference type="EMBL" id="CABVHU010000001">
    <property type="protein sequence ID" value="VVN75688.1"/>
    <property type="molecule type" value="Genomic_DNA"/>
</dbReference>
<accession>A0A5E7A9A8</accession>
<dbReference type="AlphaFoldDB" id="A0A5E7A9A8"/>
<gene>
    <name evidence="1" type="ORF">PS833_00717</name>
</gene>
<dbReference type="OrthoDB" id="7032325at2"/>
<proteinExistence type="predicted"/>
<sequence>MIGGPLPDPRAAATADIERKKANFFKAGGQASIAPGYERAIPPVRSDKIDPDTVLKRRRPSPTRAERIALRRITEEL</sequence>
<name>A0A5E7A9A8_PSEFL</name>
<dbReference type="RefSeq" id="WP_150796616.1">
    <property type="nucleotide sequence ID" value="NZ_CABVHU010000001.1"/>
</dbReference>
<evidence type="ECO:0000313" key="2">
    <source>
        <dbReference type="Proteomes" id="UP000409037"/>
    </source>
</evidence>